<dbReference type="Proteomes" id="UP000694888">
    <property type="component" value="Unplaced"/>
</dbReference>
<feature type="non-terminal residue" evidence="3">
    <location>
        <position position="253"/>
    </location>
</feature>
<dbReference type="RefSeq" id="XP_035828167.1">
    <property type="nucleotide sequence ID" value="XM_035972274.1"/>
</dbReference>
<gene>
    <name evidence="3" type="primary">LOC118477194</name>
</gene>
<evidence type="ECO:0000313" key="3">
    <source>
        <dbReference type="RefSeq" id="XP_035828167.1"/>
    </source>
</evidence>
<evidence type="ECO:0000256" key="1">
    <source>
        <dbReference type="SAM" id="MobiDB-lite"/>
    </source>
</evidence>
<name>A0ABM1W0H4_APLCA</name>
<organism evidence="2 3">
    <name type="scientific">Aplysia californica</name>
    <name type="common">California sea hare</name>
    <dbReference type="NCBI Taxonomy" id="6500"/>
    <lineage>
        <taxon>Eukaryota</taxon>
        <taxon>Metazoa</taxon>
        <taxon>Spiralia</taxon>
        <taxon>Lophotrochozoa</taxon>
        <taxon>Mollusca</taxon>
        <taxon>Gastropoda</taxon>
        <taxon>Heterobranchia</taxon>
        <taxon>Euthyneura</taxon>
        <taxon>Tectipleura</taxon>
        <taxon>Aplysiida</taxon>
        <taxon>Aplysioidea</taxon>
        <taxon>Aplysiidae</taxon>
        <taxon>Aplysia</taxon>
    </lineage>
</organism>
<evidence type="ECO:0000313" key="2">
    <source>
        <dbReference type="Proteomes" id="UP000694888"/>
    </source>
</evidence>
<dbReference type="GeneID" id="118477194"/>
<reference evidence="3" key="1">
    <citation type="submission" date="2025-08" db="UniProtKB">
        <authorList>
            <consortium name="RefSeq"/>
        </authorList>
    </citation>
    <scope>IDENTIFICATION</scope>
</reference>
<sequence>MSQQVEAARSQASTQGRQAAGENTQAVFDLESSYEPAPTTLPTTLPPQRETLLLSVHLSSNGEIVQHRNRSNRSVDTGEGLSATYTALLSWLLSLVPGHFGFLGDEGKVAQGSTAGSGPQGWGFHVLGLQQLWFEEQLKLVVVVTPSLDFATAARTTRSSKGKRDEVKGSSRFAQHMTKLLSTNTLFSVCPWLPSLVSVEAKGERPEDKNAPPYAYSPPLPKISTKPLSTFVQVNPDPQAARKIFNIPVGFLW</sequence>
<proteinExistence type="predicted"/>
<feature type="region of interest" description="Disordered" evidence="1">
    <location>
        <begin position="1"/>
        <end position="22"/>
    </location>
</feature>
<keyword evidence="2" id="KW-1185">Reference proteome</keyword>
<accession>A0ABM1W0H4</accession>
<protein>
    <submittedName>
        <fullName evidence="3">Uncharacterized protein LOC118477194</fullName>
    </submittedName>
</protein>